<keyword evidence="1" id="KW-0031">Aminopeptidase</keyword>
<organism evidence="1 2">
    <name type="scientific">Leeuwenhoekiella blandensis (strain CECT 7118 / CCUG 51940 / KCTC 22103 / MED217)</name>
    <name type="common">Flavobacterium sp. (strain MED217)</name>
    <dbReference type="NCBI Taxonomy" id="398720"/>
    <lineage>
        <taxon>Bacteria</taxon>
        <taxon>Pseudomonadati</taxon>
        <taxon>Bacteroidota</taxon>
        <taxon>Flavobacteriia</taxon>
        <taxon>Flavobacteriales</taxon>
        <taxon>Flavobacteriaceae</taxon>
        <taxon>Leeuwenhoekiella</taxon>
    </lineage>
</organism>
<dbReference type="HOGENOM" id="CLU_1554104_0_0_10"/>
<dbReference type="GO" id="GO:0004239">
    <property type="term" value="F:initiator methionyl aminopeptidase activity"/>
    <property type="evidence" value="ECO:0007669"/>
    <property type="project" value="UniProtKB-EC"/>
</dbReference>
<gene>
    <name evidence="1" type="ORF">MED217_15535</name>
</gene>
<comment type="caution">
    <text evidence="1">The sequence shown here is derived from an EMBL/GenBank/DDBJ whole genome shotgun (WGS) entry which is preliminary data.</text>
</comment>
<keyword evidence="2" id="KW-1185">Reference proteome</keyword>
<evidence type="ECO:0000313" key="2">
    <source>
        <dbReference type="Proteomes" id="UP000001601"/>
    </source>
</evidence>
<dbReference type="AlphaFoldDB" id="A3XIC5"/>
<protein>
    <submittedName>
        <fullName evidence="1">Methionine aminopeptidase</fullName>
        <ecNumber evidence="1">3.4.11.18</ecNumber>
    </submittedName>
</protein>
<accession>A3XIC5</accession>
<name>A3XIC5_LEEBM</name>
<keyword evidence="1" id="KW-0378">Hydrolase</keyword>
<keyword evidence="1" id="KW-0645">Protease</keyword>
<dbReference type="PROSITE" id="PS51257">
    <property type="entry name" value="PROKAR_LIPOPROTEIN"/>
    <property type="match status" value="1"/>
</dbReference>
<dbReference type="Proteomes" id="UP000001601">
    <property type="component" value="Unassembled WGS sequence"/>
</dbReference>
<sequence length="192" mass="22757">MRNLFYYLITFLLLQGCASFDKDLTNPYPLNESNLSELDGVYDIKQIDYDTAFKKFDRQMWTGNNFLQEIDRKLIKDTLHLDSLKNYKFGLKVLNKKRVRISYIENDTVFRERTLNAKLKKDGFLYLKNKNTGFLLVPYIAGAIDIKRTRLSKSENENLILDYSNHRSGAFLILAFLDGRTWKNRLEYKRIE</sequence>
<dbReference type="OrthoDB" id="756944at2"/>
<dbReference type="RefSeq" id="WP_009781451.1">
    <property type="nucleotide sequence ID" value="NZ_CH672395.1"/>
</dbReference>
<reference evidence="1 2" key="1">
    <citation type="journal article" date="2007" name="Nature">
        <title>Light stimulates growth of proteorhodopsin-containing marine Flavobacteria.</title>
        <authorList>
            <person name="Gomez-Consarnau L."/>
            <person name="Gonzalez J.M."/>
            <person name="Coll-Llado M."/>
            <person name="Gourdon P."/>
            <person name="Pascher T."/>
            <person name="Neutze R."/>
            <person name="Pedros-Alio C."/>
            <person name="Pinhassi J."/>
        </authorList>
    </citation>
    <scope>NUCLEOTIDE SEQUENCE [LARGE SCALE GENOMIC DNA]</scope>
    <source>
        <strain evidence="1 2">MED217</strain>
    </source>
</reference>
<evidence type="ECO:0000313" key="1">
    <source>
        <dbReference type="EMBL" id="EAQ50968.1"/>
    </source>
</evidence>
<dbReference type="EMBL" id="AANC01000001">
    <property type="protein sequence ID" value="EAQ50968.1"/>
    <property type="molecule type" value="Genomic_DNA"/>
</dbReference>
<dbReference type="EC" id="3.4.11.18" evidence="1"/>
<proteinExistence type="predicted"/>